<evidence type="ECO:0000313" key="2">
    <source>
        <dbReference type="Proteomes" id="UP001281147"/>
    </source>
</evidence>
<comment type="caution">
    <text evidence="1">The sequence shown here is derived from an EMBL/GenBank/DDBJ whole genome shotgun (WGS) entry which is preliminary data.</text>
</comment>
<keyword evidence="2" id="KW-1185">Reference proteome</keyword>
<evidence type="ECO:0000313" key="1">
    <source>
        <dbReference type="EMBL" id="KAK3721363.1"/>
    </source>
</evidence>
<proteinExistence type="predicted"/>
<name>A0ACC3NRW3_9PEZI</name>
<reference evidence="1" key="1">
    <citation type="submission" date="2023-07" db="EMBL/GenBank/DDBJ databases">
        <title>Black Yeasts Isolated from many extreme environments.</title>
        <authorList>
            <person name="Coleine C."/>
            <person name="Stajich J.E."/>
            <person name="Selbmann L."/>
        </authorList>
    </citation>
    <scope>NUCLEOTIDE SEQUENCE</scope>
    <source>
        <strain evidence="1">CCFEE 5714</strain>
    </source>
</reference>
<sequence length="475" mass="49778">MQAPFTYLALDLVTDVPRTFPTGYVDIPNAFDWWSTSGSSSGPRNHVAMSTATPYSAAYPGVMPVPTEDPGGLQWQLYLKTGQMYREEFNWLRSVYPTEPWLRCQPTTWFDTGMLPPVAMQAMGLLNAPSRTNPPAGPSTSPIRLLTFATVDGPEATATAQRTYSPPARATEHSTLSLLQSSQPATESTPMPRVSSAQLSKPIDSTPDPMTSSVLPEEHNGPLKDGGGRMAGSKSQSQLVDANSARRPSTSATMTTVQENHVQHSTMQANTAGPSSKDGDTDVSTPSQREGSKLTPAESTVVLGNYGQARGSTTVPEASNSVWPAGVASAGDHRISSISSHATATAASAYGVAGLSVNGGHVLFRGHQLRLNSTVTFGSGSVLTRLALETNSIDQTVLVGDSTTKSGTVSPSLISAESTPAAPSFGGNSVATIPDGAASVSPTGASVANTRTSNVWTTWQYLLATLLAFRFLISG</sequence>
<dbReference type="Proteomes" id="UP001281147">
    <property type="component" value="Unassembled WGS sequence"/>
</dbReference>
<protein>
    <submittedName>
        <fullName evidence="1">Uncharacterized protein</fullName>
    </submittedName>
</protein>
<accession>A0ACC3NRW3</accession>
<gene>
    <name evidence="1" type="ORF">LTR37_003239</name>
</gene>
<dbReference type="EMBL" id="JAUTXU010000018">
    <property type="protein sequence ID" value="KAK3721363.1"/>
    <property type="molecule type" value="Genomic_DNA"/>
</dbReference>
<organism evidence="1 2">
    <name type="scientific">Vermiconidia calcicola</name>
    <dbReference type="NCBI Taxonomy" id="1690605"/>
    <lineage>
        <taxon>Eukaryota</taxon>
        <taxon>Fungi</taxon>
        <taxon>Dikarya</taxon>
        <taxon>Ascomycota</taxon>
        <taxon>Pezizomycotina</taxon>
        <taxon>Dothideomycetes</taxon>
        <taxon>Dothideomycetidae</taxon>
        <taxon>Mycosphaerellales</taxon>
        <taxon>Extremaceae</taxon>
        <taxon>Vermiconidia</taxon>
    </lineage>
</organism>